<feature type="compositionally biased region" description="Basic and acidic residues" evidence="1">
    <location>
        <begin position="309"/>
        <end position="318"/>
    </location>
</feature>
<keyword evidence="4" id="KW-1185">Reference proteome</keyword>
<dbReference type="PANTHER" id="PTHR36847">
    <property type="entry name" value="AMIDOLIGASE ENZYME"/>
    <property type="match status" value="1"/>
</dbReference>
<dbReference type="EnsemblFungi" id="CEF73266">
    <property type="protein sequence ID" value="CEF73266"/>
    <property type="gene ID" value="FGRRES_15833"/>
</dbReference>
<evidence type="ECO:0000256" key="1">
    <source>
        <dbReference type="SAM" id="MobiDB-lite"/>
    </source>
</evidence>
<evidence type="ECO:0000313" key="4">
    <source>
        <dbReference type="Proteomes" id="UP000070720"/>
    </source>
</evidence>
<accession>A0A0E0RPU1</accession>
<reference evidence="2 4" key="3">
    <citation type="journal article" date="2015" name="BMC Genomics">
        <title>The completed genome sequence of the pathogenic ascomycete fungus Fusarium graminearum.</title>
        <authorList>
            <person name="King R."/>
            <person name="Urban M."/>
            <person name="Hammond-Kosack M.C."/>
            <person name="Hassani-Pak K."/>
            <person name="Hammond-Kosack K.E."/>
        </authorList>
    </citation>
    <scope>NUCLEOTIDE SEQUENCE [LARGE SCALE GENOMIC DNA]</scope>
    <source>
        <strain evidence="4">ATCC MYA-4620 / CBS 123657 / FGSC 9075 / NRRL 31084 / PH-1</strain>
        <strain evidence="2">PH-1</strain>
    </source>
</reference>
<dbReference type="PANTHER" id="PTHR36847:SF1">
    <property type="entry name" value="AMIDOLIGASE ENZYME"/>
    <property type="match status" value="1"/>
</dbReference>
<feature type="compositionally biased region" description="Polar residues" evidence="1">
    <location>
        <begin position="1"/>
        <end position="13"/>
    </location>
</feature>
<feature type="region of interest" description="Disordered" evidence="1">
    <location>
        <begin position="290"/>
        <end position="318"/>
    </location>
</feature>
<dbReference type="InterPro" id="IPR022025">
    <property type="entry name" value="Amidoligase_2"/>
</dbReference>
<dbReference type="EMBL" id="HG970332">
    <property type="protein sequence ID" value="CEF73266.1"/>
    <property type="molecule type" value="Genomic_DNA"/>
</dbReference>
<sequence>MAKLPSSTEQPTMEQKGKSAAQDQGSKTDKIQQDNYTRPPRVSFGIELEFLVAHINRNRLDVDKDMPGLAPAEQSRGIFAVQALLEKHGFLTALESGEHSSADQLWIISADLSVKERDNRSDDTYCTLWDAVEISSPPLYASEEAYNLISALVRLLTTNLRVRVNSTCGLHVHVGNGHHQIDLRALRNYATLLWASEPLLSTLDCPTRGFNYWSKSIRRRHSVNLARGATANEAHGEMVAKQPRLVPRYVSRERRFGESPVASQTALLQHLRVDDDNPLILELGCHDDESEWEDADSQPFQRRRKPKGPRREELKEKTELQRISETNARLLDNESTRRELPPQTVFSASGTMASVASAGKLPLLDDQRTKKKPISVRDIDTLPENRSHIWPTSEIEDVLGGIDAVEPNTKLTWKGVAELLACDIGAHQIAYLLTDFENGRTNDRSLSSNWQGQLPINLFPEKDRICKPTVECRFAGGTLDAEWVVTWAKIQCRLLEWARDADPAQFMSVIGKLSRDDHSQECTYDVLDFLRDIGMYTELKYCQERLRRCEEAWYQCMLLKKAQLNKPDKSDKSAESN</sequence>
<dbReference type="InParanoid" id="A0A098D5P9"/>
<proteinExistence type="predicted"/>
<reference evidence="3" key="4">
    <citation type="submission" date="2017-01" db="UniProtKB">
        <authorList>
            <consortium name="EnsemblFungi"/>
        </authorList>
    </citation>
    <scope>IDENTIFICATION</scope>
    <source>
        <strain evidence="3">PH-1 / ATCC MYA-4620 / FGSC 9075 / NRRL 31084</strain>
    </source>
</reference>
<dbReference type="Pfam" id="PF12224">
    <property type="entry name" value="Amidoligase_2"/>
    <property type="match status" value="1"/>
</dbReference>
<protein>
    <submittedName>
        <fullName evidence="2">Chromosome 1, complete genome</fullName>
    </submittedName>
</protein>
<dbReference type="eggNOG" id="ENOG502SUNA">
    <property type="taxonomic scope" value="Eukaryota"/>
</dbReference>
<dbReference type="Proteomes" id="UP000070720">
    <property type="component" value="Chromosome 1"/>
</dbReference>
<dbReference type="AlphaFoldDB" id="A0A098D5P9"/>
<organism evidence="2 4">
    <name type="scientific">Gibberella zeae (strain ATCC MYA-4620 / CBS 123657 / FGSC 9075 / NRRL 31084 / PH-1)</name>
    <name type="common">Wheat head blight fungus</name>
    <name type="synonym">Fusarium graminearum</name>
    <dbReference type="NCBI Taxonomy" id="229533"/>
    <lineage>
        <taxon>Eukaryota</taxon>
        <taxon>Fungi</taxon>
        <taxon>Dikarya</taxon>
        <taxon>Ascomycota</taxon>
        <taxon>Pezizomycotina</taxon>
        <taxon>Sordariomycetes</taxon>
        <taxon>Hypocreomycetidae</taxon>
        <taxon>Hypocreales</taxon>
        <taxon>Nectriaceae</taxon>
        <taxon>Fusarium</taxon>
    </lineage>
</organism>
<accession>A0A098D5P9</accession>
<feature type="region of interest" description="Disordered" evidence="1">
    <location>
        <begin position="1"/>
        <end position="38"/>
    </location>
</feature>
<reference evidence="3 4" key="1">
    <citation type="journal article" date="2007" name="Science">
        <title>The Fusarium graminearum genome reveals a link between localized polymorphism and pathogen specialization.</title>
        <authorList>
            <person name="Cuomo C.A."/>
            <person name="Gueldener U."/>
            <person name="Xu J.-R."/>
            <person name="Trail F."/>
            <person name="Turgeon B.G."/>
            <person name="Di Pietro A."/>
            <person name="Walton J.D."/>
            <person name="Ma L.-J."/>
            <person name="Baker S.E."/>
            <person name="Rep M."/>
            <person name="Adam G."/>
            <person name="Antoniw J."/>
            <person name="Baldwin T."/>
            <person name="Calvo S.E."/>
            <person name="Chang Y.-L."/>
            <person name="DeCaprio D."/>
            <person name="Gale L.R."/>
            <person name="Gnerre S."/>
            <person name="Goswami R.S."/>
            <person name="Hammond-Kosack K."/>
            <person name="Harris L.J."/>
            <person name="Hilburn K."/>
            <person name="Kennell J.C."/>
            <person name="Kroken S."/>
            <person name="Magnuson J.K."/>
            <person name="Mannhaupt G."/>
            <person name="Mauceli E.W."/>
            <person name="Mewes H.-W."/>
            <person name="Mitterbauer R."/>
            <person name="Muehlbauer G."/>
            <person name="Muensterkoetter M."/>
            <person name="Nelson D."/>
            <person name="O'Donnell K."/>
            <person name="Ouellet T."/>
            <person name="Qi W."/>
            <person name="Quesneville H."/>
            <person name="Roncero M.I.G."/>
            <person name="Seong K.-Y."/>
            <person name="Tetko I.V."/>
            <person name="Urban M."/>
            <person name="Waalwijk C."/>
            <person name="Ward T.J."/>
            <person name="Yao J."/>
            <person name="Birren B.W."/>
            <person name="Kistler H.C."/>
        </authorList>
    </citation>
    <scope>NUCLEOTIDE SEQUENCE [LARGE SCALE GENOMIC DNA]</scope>
    <source>
        <strain evidence="4">ATCC MYA-4620 / CBS 123657 / FGSC 9075 / NRRL 31084 / PH-1</strain>
        <strain evidence="3">PH-1 / ATCC MYA-4620 / FGSC 9075 / NRRL 31084</strain>
    </source>
</reference>
<gene>
    <name evidence="3" type="primary">FG01180.1</name>
    <name evidence="2" type="ORF">FGRAMPH1_01T02929</name>
</gene>
<evidence type="ECO:0000313" key="2">
    <source>
        <dbReference type="EMBL" id="CEF73266.1"/>
    </source>
</evidence>
<dbReference type="VEuPathDB" id="FungiDB:FGRAMPH1_01G02929"/>
<evidence type="ECO:0000313" key="3">
    <source>
        <dbReference type="EnsemblFungi" id="CEF73266"/>
    </source>
</evidence>
<name>A0A098D5P9_GIBZE</name>
<reference evidence="3 4" key="2">
    <citation type="journal article" date="2010" name="Nature">
        <title>Comparative genomics reveals mobile pathogenicity chromosomes in Fusarium.</title>
        <authorList>
            <person name="Ma L.J."/>
            <person name="van der Does H.C."/>
            <person name="Borkovich K.A."/>
            <person name="Coleman J.J."/>
            <person name="Daboussi M.J."/>
            <person name="Di Pietro A."/>
            <person name="Dufresne M."/>
            <person name="Freitag M."/>
            <person name="Grabherr M."/>
            <person name="Henrissat B."/>
            <person name="Houterman P.M."/>
            <person name="Kang S."/>
            <person name="Shim W.B."/>
            <person name="Woloshuk C."/>
            <person name="Xie X."/>
            <person name="Xu J.R."/>
            <person name="Antoniw J."/>
            <person name="Baker S.E."/>
            <person name="Bluhm B.H."/>
            <person name="Breakspear A."/>
            <person name="Brown D.W."/>
            <person name="Butchko R.A."/>
            <person name="Chapman S."/>
            <person name="Coulson R."/>
            <person name="Coutinho P.M."/>
            <person name="Danchin E.G."/>
            <person name="Diener A."/>
            <person name="Gale L.R."/>
            <person name="Gardiner D.M."/>
            <person name="Goff S."/>
            <person name="Hammond-Kosack K.E."/>
            <person name="Hilburn K."/>
            <person name="Hua-Van A."/>
            <person name="Jonkers W."/>
            <person name="Kazan K."/>
            <person name="Kodira C.D."/>
            <person name="Koehrsen M."/>
            <person name="Kumar L."/>
            <person name="Lee Y.H."/>
            <person name="Li L."/>
            <person name="Manners J.M."/>
            <person name="Miranda-Saavedra D."/>
            <person name="Mukherjee M."/>
            <person name="Park G."/>
            <person name="Park J."/>
            <person name="Park S.Y."/>
            <person name="Proctor R.H."/>
            <person name="Regev A."/>
            <person name="Ruiz-Roldan M.C."/>
            <person name="Sain D."/>
            <person name="Sakthikumar S."/>
            <person name="Sykes S."/>
            <person name="Schwartz D.C."/>
            <person name="Turgeon B.G."/>
            <person name="Wapinski I."/>
            <person name="Yoder O."/>
            <person name="Young S."/>
            <person name="Zeng Q."/>
            <person name="Zhou S."/>
            <person name="Galagan J."/>
            <person name="Cuomo C.A."/>
            <person name="Kistler H.C."/>
            <person name="Rep M."/>
        </authorList>
    </citation>
    <scope>GENOME REANNOTATION</scope>
    <source>
        <strain evidence="4">ATCC MYA-4620 / CBS 123657 / FGSC 9075 / NRRL 31084 / PH-1</strain>
        <strain evidence="3">PH-1 / ATCC MYA-4620 / FGSC 9075 / NRRL 31084</strain>
    </source>
</reference>